<protein>
    <recommendedName>
        <fullName evidence="10">Cytochrome P450</fullName>
    </recommendedName>
</protein>
<dbReference type="InterPro" id="IPR002403">
    <property type="entry name" value="Cyt_P450_E_grp-IV"/>
</dbReference>
<dbReference type="GO" id="GO:0005506">
    <property type="term" value="F:iron ion binding"/>
    <property type="evidence" value="ECO:0007669"/>
    <property type="project" value="InterPro"/>
</dbReference>
<sequence length="417" mass="47536">MGQQQRLHRYHVDTVRNSLTRNMSASFGEVRDEVQMAFDDDIPRSVSGDWVAVPAYNTIMRVVCKVSNRFFVGLPLCRNPDWIDLNIQFALDIFKAASIINLFPDFLKPVVGNILSPANAVQTKRALRDLGDIIQDRLDKEDAYGPDWADRPNDLISWLIHDNPGGKFRTVTDLVMRILSVNMASIHSTSIEFTNTLFYLAIQPSHVINTLREEIDTVVKEHGWSKISIGYLWKLDSFMKETARMASSNGLAVERKVMKEFALSDGTVIPVGTVLTVPSLAIHHDEVGVFIAAPETLTDFCCIITIAFLDTKRNFNESHVFKPFRFSDMRTNERIKHQMVTPNAEYIFFGAGRHACPGRFFAVNELKILVAHTLMTYDLKLEDNTKMLPEPQWLGYRVSPSRTAKVLFRRRNRNLKV</sequence>
<dbReference type="Gene3D" id="1.10.630.10">
    <property type="entry name" value="Cytochrome P450"/>
    <property type="match status" value="1"/>
</dbReference>
<accession>A0A8H5CRI7</accession>
<keyword evidence="7" id="KW-0503">Monooxygenase</keyword>
<evidence type="ECO:0000313" key="8">
    <source>
        <dbReference type="EMBL" id="KAF5345743.1"/>
    </source>
</evidence>
<dbReference type="GO" id="GO:0004497">
    <property type="term" value="F:monooxygenase activity"/>
    <property type="evidence" value="ECO:0007669"/>
    <property type="project" value="UniProtKB-KW"/>
</dbReference>
<dbReference type="AlphaFoldDB" id="A0A8H5CRI7"/>
<keyword evidence="3 6" id="KW-0479">Metal-binding</keyword>
<evidence type="ECO:0000256" key="3">
    <source>
        <dbReference type="ARBA" id="ARBA00022723"/>
    </source>
</evidence>
<evidence type="ECO:0000256" key="7">
    <source>
        <dbReference type="RuleBase" id="RU000461"/>
    </source>
</evidence>
<keyword evidence="5 6" id="KW-0408">Iron</keyword>
<dbReference type="Pfam" id="PF00067">
    <property type="entry name" value="p450"/>
    <property type="match status" value="2"/>
</dbReference>
<dbReference type="InterPro" id="IPR036396">
    <property type="entry name" value="Cyt_P450_sf"/>
</dbReference>
<dbReference type="GO" id="GO:0016705">
    <property type="term" value="F:oxidoreductase activity, acting on paired donors, with incorporation or reduction of molecular oxygen"/>
    <property type="evidence" value="ECO:0007669"/>
    <property type="project" value="InterPro"/>
</dbReference>
<dbReference type="InterPro" id="IPR017972">
    <property type="entry name" value="Cyt_P450_CS"/>
</dbReference>
<dbReference type="OrthoDB" id="1844152at2759"/>
<dbReference type="InterPro" id="IPR001128">
    <property type="entry name" value="Cyt_P450"/>
</dbReference>
<keyword evidence="9" id="KW-1185">Reference proteome</keyword>
<dbReference type="SUPFAM" id="SSF48264">
    <property type="entry name" value="Cytochrome P450"/>
    <property type="match status" value="1"/>
</dbReference>
<dbReference type="Proteomes" id="UP000559256">
    <property type="component" value="Unassembled WGS sequence"/>
</dbReference>
<evidence type="ECO:0000256" key="2">
    <source>
        <dbReference type="ARBA" id="ARBA00010617"/>
    </source>
</evidence>
<reference evidence="8 9" key="1">
    <citation type="journal article" date="2020" name="ISME J.">
        <title>Uncovering the hidden diversity of litter-decomposition mechanisms in mushroom-forming fungi.</title>
        <authorList>
            <person name="Floudas D."/>
            <person name="Bentzer J."/>
            <person name="Ahren D."/>
            <person name="Johansson T."/>
            <person name="Persson P."/>
            <person name="Tunlid A."/>
        </authorList>
    </citation>
    <scope>NUCLEOTIDE SEQUENCE [LARGE SCALE GENOMIC DNA]</scope>
    <source>
        <strain evidence="8 9">CBS 291.85</strain>
    </source>
</reference>
<keyword evidence="6 7" id="KW-0349">Heme</keyword>
<dbReference type="CDD" id="cd11041">
    <property type="entry name" value="CYP503A1-like"/>
    <property type="match status" value="1"/>
</dbReference>
<organism evidence="8 9">
    <name type="scientific">Tetrapyrgos nigripes</name>
    <dbReference type="NCBI Taxonomy" id="182062"/>
    <lineage>
        <taxon>Eukaryota</taxon>
        <taxon>Fungi</taxon>
        <taxon>Dikarya</taxon>
        <taxon>Basidiomycota</taxon>
        <taxon>Agaricomycotina</taxon>
        <taxon>Agaricomycetes</taxon>
        <taxon>Agaricomycetidae</taxon>
        <taxon>Agaricales</taxon>
        <taxon>Marasmiineae</taxon>
        <taxon>Marasmiaceae</taxon>
        <taxon>Tetrapyrgos</taxon>
    </lineage>
</organism>
<dbReference type="PROSITE" id="PS00086">
    <property type="entry name" value="CYTOCHROME_P450"/>
    <property type="match status" value="1"/>
</dbReference>
<gene>
    <name evidence="8" type="ORF">D9758_011873</name>
</gene>
<feature type="binding site" description="axial binding residue" evidence="6">
    <location>
        <position position="356"/>
    </location>
    <ligand>
        <name>heme</name>
        <dbReference type="ChEBI" id="CHEBI:30413"/>
    </ligand>
    <ligandPart>
        <name>Fe</name>
        <dbReference type="ChEBI" id="CHEBI:18248"/>
    </ligandPart>
</feature>
<comment type="caution">
    <text evidence="8">The sequence shown here is derived from an EMBL/GenBank/DDBJ whole genome shotgun (WGS) entry which is preliminary data.</text>
</comment>
<evidence type="ECO:0000313" key="9">
    <source>
        <dbReference type="Proteomes" id="UP000559256"/>
    </source>
</evidence>
<proteinExistence type="inferred from homology"/>
<comment type="similarity">
    <text evidence="2 7">Belongs to the cytochrome P450 family.</text>
</comment>
<dbReference type="EMBL" id="JAACJM010000108">
    <property type="protein sequence ID" value="KAF5345743.1"/>
    <property type="molecule type" value="Genomic_DNA"/>
</dbReference>
<name>A0A8H5CRI7_9AGAR</name>
<evidence type="ECO:0000256" key="6">
    <source>
        <dbReference type="PIRSR" id="PIRSR602403-1"/>
    </source>
</evidence>
<evidence type="ECO:0000256" key="5">
    <source>
        <dbReference type="ARBA" id="ARBA00023004"/>
    </source>
</evidence>
<comment type="cofactor">
    <cofactor evidence="1 6">
        <name>heme</name>
        <dbReference type="ChEBI" id="CHEBI:30413"/>
    </cofactor>
</comment>
<evidence type="ECO:0000256" key="1">
    <source>
        <dbReference type="ARBA" id="ARBA00001971"/>
    </source>
</evidence>
<dbReference type="PRINTS" id="PR00465">
    <property type="entry name" value="EP450IV"/>
</dbReference>
<evidence type="ECO:0000256" key="4">
    <source>
        <dbReference type="ARBA" id="ARBA00023002"/>
    </source>
</evidence>
<dbReference type="GO" id="GO:0020037">
    <property type="term" value="F:heme binding"/>
    <property type="evidence" value="ECO:0007669"/>
    <property type="project" value="InterPro"/>
</dbReference>
<keyword evidence="4 7" id="KW-0560">Oxidoreductase</keyword>
<evidence type="ECO:0008006" key="10">
    <source>
        <dbReference type="Google" id="ProtNLM"/>
    </source>
</evidence>
<dbReference type="PANTHER" id="PTHR46206">
    <property type="entry name" value="CYTOCHROME P450"/>
    <property type="match status" value="1"/>
</dbReference>